<protein>
    <submittedName>
        <fullName evidence="1">DUF4188 domain-containing protein</fullName>
    </submittedName>
</protein>
<dbReference type="EMBL" id="PXYL01000030">
    <property type="protein sequence ID" value="PSJ53203.1"/>
    <property type="molecule type" value="Genomic_DNA"/>
</dbReference>
<proteinExistence type="predicted"/>
<gene>
    <name evidence="1" type="ORF">C7I85_28180</name>
</gene>
<dbReference type="OrthoDB" id="7566033at2"/>
<evidence type="ECO:0000313" key="1">
    <source>
        <dbReference type="EMBL" id="PSJ53203.1"/>
    </source>
</evidence>
<organism evidence="1 2">
    <name type="scientific">Pseudaminobacter soli</name>
    <name type="common">ex Li et al. 2025</name>
    <dbReference type="NCBI Taxonomy" id="1295366"/>
    <lineage>
        <taxon>Bacteria</taxon>
        <taxon>Pseudomonadati</taxon>
        <taxon>Pseudomonadota</taxon>
        <taxon>Alphaproteobacteria</taxon>
        <taxon>Hyphomicrobiales</taxon>
        <taxon>Phyllobacteriaceae</taxon>
        <taxon>Pseudaminobacter</taxon>
    </lineage>
</organism>
<dbReference type="Pfam" id="PF13826">
    <property type="entry name" value="Monooxy_af470-like"/>
    <property type="match status" value="1"/>
</dbReference>
<accession>A0A2P7RSN1</accession>
<keyword evidence="2" id="KW-1185">Reference proteome</keyword>
<reference evidence="1 2" key="1">
    <citation type="submission" date="2018-03" db="EMBL/GenBank/DDBJ databases">
        <title>The draft genome of Mesorhizobium soli JCM 19897.</title>
        <authorList>
            <person name="Li L."/>
            <person name="Liu L."/>
            <person name="Liang L."/>
            <person name="Wang T."/>
            <person name="Zhang X."/>
        </authorList>
    </citation>
    <scope>NUCLEOTIDE SEQUENCE [LARGE SCALE GENOMIC DNA]</scope>
    <source>
        <strain evidence="1 2">JCM 19897</strain>
    </source>
</reference>
<dbReference type="InterPro" id="IPR025444">
    <property type="entry name" value="Monooxy_af470"/>
</dbReference>
<comment type="caution">
    <text evidence="1">The sequence shown here is derived from an EMBL/GenBank/DDBJ whole genome shotgun (WGS) entry which is preliminary data.</text>
</comment>
<dbReference type="Proteomes" id="UP000240653">
    <property type="component" value="Unassembled WGS sequence"/>
</dbReference>
<dbReference type="AlphaFoldDB" id="A0A2P7RSN1"/>
<sequence length="152" mass="17304">MQASVARRSVDLSAYPDLVVILLGFRVRRLRGLATMLGIGKGLKQIDRNPPEGLLANEQFLFSLTHVGIRQYWRDLESLEAFTRSEPHAHWWRDFLRDSGGAGFWHESYSRRGMEAVYVDMPGPVGFGRFAPPRQPTGPFLTARQRMEMEAA</sequence>
<evidence type="ECO:0000313" key="2">
    <source>
        <dbReference type="Proteomes" id="UP000240653"/>
    </source>
</evidence>
<name>A0A2P7RSN1_9HYPH</name>
<dbReference type="RefSeq" id="WP_106727320.1">
    <property type="nucleotide sequence ID" value="NZ_PXYL01000030.1"/>
</dbReference>